<keyword evidence="2" id="KW-1185">Reference proteome</keyword>
<dbReference type="EMBL" id="CAXLJM020000092">
    <property type="protein sequence ID" value="CAL8132316.1"/>
    <property type="molecule type" value="Genomic_DNA"/>
</dbReference>
<organism evidence="1 2">
    <name type="scientific">Orchesella dallaii</name>
    <dbReference type="NCBI Taxonomy" id="48710"/>
    <lineage>
        <taxon>Eukaryota</taxon>
        <taxon>Metazoa</taxon>
        <taxon>Ecdysozoa</taxon>
        <taxon>Arthropoda</taxon>
        <taxon>Hexapoda</taxon>
        <taxon>Collembola</taxon>
        <taxon>Entomobryomorpha</taxon>
        <taxon>Entomobryoidea</taxon>
        <taxon>Orchesellidae</taxon>
        <taxon>Orchesellinae</taxon>
        <taxon>Orchesella</taxon>
    </lineage>
</organism>
<reference evidence="1 2" key="1">
    <citation type="submission" date="2024-08" db="EMBL/GenBank/DDBJ databases">
        <authorList>
            <person name="Cucini C."/>
            <person name="Frati F."/>
        </authorList>
    </citation>
    <scope>NUCLEOTIDE SEQUENCE [LARGE SCALE GENOMIC DNA]</scope>
</reference>
<gene>
    <name evidence="1" type="ORF">ODALV1_LOCUS24575</name>
</gene>
<dbReference type="Proteomes" id="UP001642540">
    <property type="component" value="Unassembled WGS sequence"/>
</dbReference>
<sequence length="501" mass="57169">METCPEDYSLACGPVRVPLLFKTNSDLSLVFHGEHQRYKESCTEPEFRDRFNHSDSLNNYSIPCSSLNSSVNLKLVDCAGNPIEPQEASDIDDCSNWRINTPDTSSEMMLEVLLTLKAYNINRGSKEIVESKSMHKAFLCCFQYEGPVFRTDAQNKYCNAPTIDAMSTGSWCGGVVNNYGKRIPSVEYREKKFKKFFMDLELTVRYHEKNGKDNWLNSPEINRKLVKCMCPDKLLDFNKTKWELAIVEECNPLIATMEELIDADLIPVPFRLCDHKWPPTSLPHKLGTPAVYVFEYDDYEMPDSFRKLGDPQTTSPCLLDSSYEHVFKNDGNPPLFDNAQSPLPPGKTDDCMSLPIPTPETVGFSNSTPLVAPKLRLVVEPFLELFKPGAFRDSKSVHCCYHYSGFEGNQHEVCNMPEPDAIKRQCYLKGRSLERKKHEFELVRRAVVHQYGGVFLGDRVPPLDLRSEGPEETKWKGCICNDTPSHSSNEQCKQIYLVRKY</sequence>
<protein>
    <submittedName>
        <fullName evidence="1">Uncharacterized protein</fullName>
    </submittedName>
</protein>
<evidence type="ECO:0000313" key="2">
    <source>
        <dbReference type="Proteomes" id="UP001642540"/>
    </source>
</evidence>
<proteinExistence type="predicted"/>
<name>A0ABP1RPA8_9HEXA</name>
<evidence type="ECO:0000313" key="1">
    <source>
        <dbReference type="EMBL" id="CAL8132316.1"/>
    </source>
</evidence>
<accession>A0ABP1RPA8</accession>
<comment type="caution">
    <text evidence="1">The sequence shown here is derived from an EMBL/GenBank/DDBJ whole genome shotgun (WGS) entry which is preliminary data.</text>
</comment>